<evidence type="ECO:0000259" key="6">
    <source>
        <dbReference type="PROSITE" id="PS50104"/>
    </source>
</evidence>
<dbReference type="AlphaFoldDB" id="A0AA89BXA3"/>
<evidence type="ECO:0000313" key="7">
    <source>
        <dbReference type="EMBL" id="KAK3086040.1"/>
    </source>
</evidence>
<evidence type="ECO:0000256" key="5">
    <source>
        <dbReference type="ARBA" id="ARBA00023136"/>
    </source>
</evidence>
<dbReference type="GO" id="GO:0005886">
    <property type="term" value="C:plasma membrane"/>
    <property type="evidence" value="ECO:0007669"/>
    <property type="project" value="TreeGrafter"/>
</dbReference>
<keyword evidence="5" id="KW-0472">Membrane</keyword>
<evidence type="ECO:0000256" key="1">
    <source>
        <dbReference type="ARBA" id="ARBA00004167"/>
    </source>
</evidence>
<dbReference type="InterPro" id="IPR032675">
    <property type="entry name" value="LRR_dom_sf"/>
</dbReference>
<dbReference type="PANTHER" id="PTHR24365">
    <property type="entry name" value="TOLL-LIKE RECEPTOR"/>
    <property type="match status" value="1"/>
</dbReference>
<gene>
    <name evidence="7" type="ORF">FSP39_012518</name>
</gene>
<keyword evidence="3" id="KW-0732">Signal</keyword>
<feature type="domain" description="TIR" evidence="6">
    <location>
        <begin position="158"/>
        <end position="295"/>
    </location>
</feature>
<name>A0AA89BXA3_PINIB</name>
<protein>
    <recommendedName>
        <fullName evidence="6">TIR domain-containing protein</fullName>
    </recommendedName>
</protein>
<dbReference type="GO" id="GO:0007165">
    <property type="term" value="P:signal transduction"/>
    <property type="evidence" value="ECO:0007669"/>
    <property type="project" value="InterPro"/>
</dbReference>
<accession>A0AA89BXA3</accession>
<dbReference type="GO" id="GO:0038023">
    <property type="term" value="F:signaling receptor activity"/>
    <property type="evidence" value="ECO:0007669"/>
    <property type="project" value="TreeGrafter"/>
</dbReference>
<dbReference type="PANTHER" id="PTHR24365:SF541">
    <property type="entry name" value="PROTEIN TOLL-RELATED"/>
    <property type="match status" value="1"/>
</dbReference>
<keyword evidence="4" id="KW-1133">Transmembrane helix</keyword>
<dbReference type="InterPro" id="IPR035897">
    <property type="entry name" value="Toll_tir_struct_dom_sf"/>
</dbReference>
<dbReference type="Gene3D" id="3.80.10.10">
    <property type="entry name" value="Ribonuclease Inhibitor"/>
    <property type="match status" value="1"/>
</dbReference>
<reference evidence="7" key="1">
    <citation type="submission" date="2019-08" db="EMBL/GenBank/DDBJ databases">
        <title>The improved chromosome-level genome for the pearl oyster Pinctada fucata martensii using PacBio sequencing and Hi-C.</title>
        <authorList>
            <person name="Zheng Z."/>
        </authorList>
    </citation>
    <scope>NUCLEOTIDE SEQUENCE</scope>
    <source>
        <strain evidence="7">ZZ-2019</strain>
        <tissue evidence="7">Adductor muscle</tissue>
    </source>
</reference>
<dbReference type="SUPFAM" id="SSF52200">
    <property type="entry name" value="Toll/Interleukin receptor TIR domain"/>
    <property type="match status" value="1"/>
</dbReference>
<keyword evidence="8" id="KW-1185">Reference proteome</keyword>
<dbReference type="Gene3D" id="3.40.50.10140">
    <property type="entry name" value="Toll/interleukin-1 receptor homology (TIR) domain"/>
    <property type="match status" value="1"/>
</dbReference>
<evidence type="ECO:0000313" key="8">
    <source>
        <dbReference type="Proteomes" id="UP001186944"/>
    </source>
</evidence>
<dbReference type="EMBL" id="VSWD01000012">
    <property type="protein sequence ID" value="KAK3086040.1"/>
    <property type="molecule type" value="Genomic_DNA"/>
</dbReference>
<dbReference type="Pfam" id="PF01582">
    <property type="entry name" value="TIR"/>
    <property type="match status" value="1"/>
</dbReference>
<dbReference type="SUPFAM" id="SSF52058">
    <property type="entry name" value="L domain-like"/>
    <property type="match status" value="1"/>
</dbReference>
<evidence type="ECO:0000256" key="2">
    <source>
        <dbReference type="ARBA" id="ARBA00022692"/>
    </source>
</evidence>
<keyword evidence="2" id="KW-0812">Transmembrane</keyword>
<comment type="caution">
    <text evidence="7">The sequence shown here is derived from an EMBL/GenBank/DDBJ whole genome shotgun (WGS) entry which is preliminary data.</text>
</comment>
<organism evidence="7 8">
    <name type="scientific">Pinctada imbricata</name>
    <name type="common">Atlantic pearl-oyster</name>
    <name type="synonym">Pinctada martensii</name>
    <dbReference type="NCBI Taxonomy" id="66713"/>
    <lineage>
        <taxon>Eukaryota</taxon>
        <taxon>Metazoa</taxon>
        <taxon>Spiralia</taxon>
        <taxon>Lophotrochozoa</taxon>
        <taxon>Mollusca</taxon>
        <taxon>Bivalvia</taxon>
        <taxon>Autobranchia</taxon>
        <taxon>Pteriomorphia</taxon>
        <taxon>Pterioida</taxon>
        <taxon>Pterioidea</taxon>
        <taxon>Pteriidae</taxon>
        <taxon>Pinctada</taxon>
    </lineage>
</organism>
<evidence type="ECO:0000256" key="4">
    <source>
        <dbReference type="ARBA" id="ARBA00022989"/>
    </source>
</evidence>
<comment type="subcellular location">
    <subcellularLocation>
        <location evidence="1">Membrane</location>
        <topology evidence="1">Single-pass membrane protein</topology>
    </subcellularLocation>
</comment>
<evidence type="ECO:0000256" key="3">
    <source>
        <dbReference type="ARBA" id="ARBA00022729"/>
    </source>
</evidence>
<dbReference type="InterPro" id="IPR000157">
    <property type="entry name" value="TIR_dom"/>
</dbReference>
<dbReference type="PROSITE" id="PS50104">
    <property type="entry name" value="TIR"/>
    <property type="match status" value="1"/>
</dbReference>
<proteinExistence type="predicted"/>
<sequence>MEHSEEFDEILDGNRLFVRRWSQDLFWICFVIYQFMSVKATQSLTCSSNKRCECSSIKDNKLKADCSRRQLSEIPRFDHSVVDIDLSGNENLSKIPAINYLPSRLIRLDATLCNLQHIELGALQGLKNLYYLDISWNPELTLDVLSNITNDLIGSNIKTLKFNAIQCSEGAALKSKVQSKNPAAKLCYHKEQFIPGSDVAENIVNAVNCSRKTVCVLSEYFLASEWCIYEFKMANLEKIYKRGDQNSLIILMLGSINTDCVPADIMTYLNSRSYLEVPSNIDEFDVYWDHIISVVIDE</sequence>
<dbReference type="Proteomes" id="UP001186944">
    <property type="component" value="Unassembled WGS sequence"/>
</dbReference>